<dbReference type="AlphaFoldDB" id="A0AAD4QEB5"/>
<feature type="region of interest" description="Disordered" evidence="3">
    <location>
        <begin position="469"/>
        <end position="489"/>
    </location>
</feature>
<dbReference type="GO" id="GO:0005783">
    <property type="term" value="C:endoplasmic reticulum"/>
    <property type="evidence" value="ECO:0007669"/>
    <property type="project" value="TreeGrafter"/>
</dbReference>
<feature type="domain" description="3-beta hydroxysteroid dehydrogenase/isomerase" evidence="5">
    <location>
        <begin position="88"/>
        <end position="353"/>
    </location>
</feature>
<dbReference type="GO" id="GO:0000252">
    <property type="term" value="F:3-beta-hydroxysteroid dehydrogenase [NAD(P)+]/C4-decarboxylase activity"/>
    <property type="evidence" value="ECO:0007669"/>
    <property type="project" value="TreeGrafter"/>
</dbReference>
<dbReference type="GO" id="GO:0006696">
    <property type="term" value="P:ergosterol biosynthetic process"/>
    <property type="evidence" value="ECO:0007669"/>
    <property type="project" value="TreeGrafter"/>
</dbReference>
<feature type="compositionally biased region" description="Polar residues" evidence="3">
    <location>
        <begin position="474"/>
        <end position="489"/>
    </location>
</feature>
<evidence type="ECO:0000256" key="4">
    <source>
        <dbReference type="SAM" id="Phobius"/>
    </source>
</evidence>
<evidence type="ECO:0000256" key="3">
    <source>
        <dbReference type="SAM" id="MobiDB-lite"/>
    </source>
</evidence>
<dbReference type="PANTHER" id="PTHR10366:SF447">
    <property type="entry name" value="HYDROXYSTEROID DEHYDROGENASE_ISOMERASE FAMILY PROTEIN, PUTATIVE (AFU_ORTHOLOGUE AFUA_1G06450)-RELATED"/>
    <property type="match status" value="1"/>
</dbReference>
<keyword evidence="4" id="KW-1133">Transmembrane helix</keyword>
<keyword evidence="4" id="KW-0472">Membrane</keyword>
<protein>
    <recommendedName>
        <fullName evidence="5">3-beta hydroxysteroid dehydrogenase/isomerase domain-containing protein</fullName>
    </recommendedName>
</protein>
<comment type="caution">
    <text evidence="6">The sequence shown here is derived from an EMBL/GenBank/DDBJ whole genome shotgun (WGS) entry which is preliminary data.</text>
</comment>
<dbReference type="InterPro" id="IPR002225">
    <property type="entry name" value="3Beta_OHSteriod_DH/Estase"/>
</dbReference>
<dbReference type="SUPFAM" id="SSF51735">
    <property type="entry name" value="NAD(P)-binding Rossmann-fold domains"/>
    <property type="match status" value="1"/>
</dbReference>
<dbReference type="Pfam" id="PF01073">
    <property type="entry name" value="3Beta_HSD"/>
    <property type="match status" value="1"/>
</dbReference>
<dbReference type="PANTHER" id="PTHR10366">
    <property type="entry name" value="NAD DEPENDENT EPIMERASE/DEHYDRATASE"/>
    <property type="match status" value="1"/>
</dbReference>
<reference evidence="6" key="1">
    <citation type="submission" date="2022-01" db="EMBL/GenBank/DDBJ databases">
        <title>Comparative genomics reveals a dynamic genome evolution in the ectomycorrhizal milk-cap (Lactarius) mushrooms.</title>
        <authorList>
            <consortium name="DOE Joint Genome Institute"/>
            <person name="Lebreton A."/>
            <person name="Tang N."/>
            <person name="Kuo A."/>
            <person name="LaButti K."/>
            <person name="Drula E."/>
            <person name="Barry K."/>
            <person name="Clum A."/>
            <person name="Lipzen A."/>
            <person name="Mousain D."/>
            <person name="Ng V."/>
            <person name="Wang R."/>
            <person name="Wang X."/>
            <person name="Dai Y."/>
            <person name="Henrissat B."/>
            <person name="Grigoriev I.V."/>
            <person name="Guerin-Laguette A."/>
            <person name="Yu F."/>
            <person name="Martin F.M."/>
        </authorList>
    </citation>
    <scope>NUCLEOTIDE SEQUENCE</scope>
    <source>
        <strain evidence="6">QP</strain>
    </source>
</reference>
<sequence>MESLRHHVLRLPPFVQQLVLVGLVAFSASPVGILIGALLDLSRRLRGPHPRAAQLSPNYNEDDLDRVSYANVDMLNAIPREPTHAGYVVVGGSGFVGSYIVRLLVLRGETNVRVLDIVPPHEDFLASHPAVTYTKVDITSPSSVHAALVASFPSGALPSVIFHTAAAIRFWERAAYTFGASHRVNVLGTAAVLEAAKKLQTGAIVVYTSSADVVVPAPRFMQNGKDYHEPPWDKISISDDDAPLNGPAKSTSCYARSKLMAERLVLEANSAGGLRTGCLRPGQTITGPSDRFYTSTLVLPRVPVFDGLWSHTNVCVWDVAAAHLAFEDALRRDPTNVSGETFLITGNGPPWSMHNSRAALKFYSRRDLIFDDIPPLLIFLLAHAVEGFLFLRYHSLFPFFALTGKRPSLTPEWMGQLIYIQPATLEYMRDVVIDDSRARKMIGYKPQWETAQIMKYTVDQLGSEGNDVRHGLQLSPQQSDGSPTVVGNA</sequence>
<organism evidence="6 7">
    <name type="scientific">Lactarius akahatsu</name>
    <dbReference type="NCBI Taxonomy" id="416441"/>
    <lineage>
        <taxon>Eukaryota</taxon>
        <taxon>Fungi</taxon>
        <taxon>Dikarya</taxon>
        <taxon>Basidiomycota</taxon>
        <taxon>Agaricomycotina</taxon>
        <taxon>Agaricomycetes</taxon>
        <taxon>Russulales</taxon>
        <taxon>Russulaceae</taxon>
        <taxon>Lactarius</taxon>
    </lineage>
</organism>
<keyword evidence="7" id="KW-1185">Reference proteome</keyword>
<comment type="similarity">
    <text evidence="2">Belongs to the NAD(P)-dependent epimerase/dehydratase family. Dihydroflavonol-4-reductase subfamily.</text>
</comment>
<evidence type="ECO:0000259" key="5">
    <source>
        <dbReference type="Pfam" id="PF01073"/>
    </source>
</evidence>
<evidence type="ECO:0000313" key="7">
    <source>
        <dbReference type="Proteomes" id="UP001201163"/>
    </source>
</evidence>
<keyword evidence="4" id="KW-0812">Transmembrane</keyword>
<name>A0AAD4QEB5_9AGAM</name>
<evidence type="ECO:0000313" key="6">
    <source>
        <dbReference type="EMBL" id="KAH8998521.1"/>
    </source>
</evidence>
<proteinExistence type="inferred from homology"/>
<dbReference type="InterPro" id="IPR036291">
    <property type="entry name" value="NAD(P)-bd_dom_sf"/>
</dbReference>
<dbReference type="Proteomes" id="UP001201163">
    <property type="component" value="Unassembled WGS sequence"/>
</dbReference>
<dbReference type="EMBL" id="JAKELL010000005">
    <property type="protein sequence ID" value="KAH8998521.1"/>
    <property type="molecule type" value="Genomic_DNA"/>
</dbReference>
<feature type="transmembrane region" description="Helical" evidence="4">
    <location>
        <begin position="20"/>
        <end position="41"/>
    </location>
</feature>
<dbReference type="InterPro" id="IPR050425">
    <property type="entry name" value="NAD(P)_dehydrat-like"/>
</dbReference>
<dbReference type="Gene3D" id="3.40.50.720">
    <property type="entry name" value="NAD(P)-binding Rossmann-like Domain"/>
    <property type="match status" value="1"/>
</dbReference>
<evidence type="ECO:0000256" key="1">
    <source>
        <dbReference type="ARBA" id="ARBA00023002"/>
    </source>
</evidence>
<keyword evidence="1" id="KW-0560">Oxidoreductase</keyword>
<accession>A0AAD4QEB5</accession>
<evidence type="ECO:0000256" key="2">
    <source>
        <dbReference type="ARBA" id="ARBA00023445"/>
    </source>
</evidence>
<gene>
    <name evidence="6" type="ORF">EDB92DRAFT_1835642</name>
</gene>